<organism evidence="2 3">
    <name type="scientific">Musa troglodytarum</name>
    <name type="common">fe'i banana</name>
    <dbReference type="NCBI Taxonomy" id="320322"/>
    <lineage>
        <taxon>Eukaryota</taxon>
        <taxon>Viridiplantae</taxon>
        <taxon>Streptophyta</taxon>
        <taxon>Embryophyta</taxon>
        <taxon>Tracheophyta</taxon>
        <taxon>Spermatophyta</taxon>
        <taxon>Magnoliopsida</taxon>
        <taxon>Liliopsida</taxon>
        <taxon>Zingiberales</taxon>
        <taxon>Musaceae</taxon>
        <taxon>Musa</taxon>
    </lineage>
</organism>
<dbReference type="Proteomes" id="UP001055439">
    <property type="component" value="Chromosome 2"/>
</dbReference>
<reference evidence="2" key="1">
    <citation type="submission" date="2022-05" db="EMBL/GenBank/DDBJ databases">
        <title>The Musa troglodytarum L. genome provides insights into the mechanism of non-climacteric behaviour and enrichment of carotenoids.</title>
        <authorList>
            <person name="Wang J."/>
        </authorList>
    </citation>
    <scope>NUCLEOTIDE SEQUENCE</scope>
    <source>
        <tissue evidence="2">Leaf</tissue>
    </source>
</reference>
<accession>A0A9E7JLG9</accession>
<keyword evidence="1" id="KW-0472">Membrane</keyword>
<protein>
    <submittedName>
        <fullName evidence="2">Uncharacterized protein</fullName>
    </submittedName>
</protein>
<keyword evidence="1" id="KW-1133">Transmembrane helix</keyword>
<keyword evidence="3" id="KW-1185">Reference proteome</keyword>
<evidence type="ECO:0000313" key="3">
    <source>
        <dbReference type="Proteomes" id="UP001055439"/>
    </source>
</evidence>
<gene>
    <name evidence="2" type="ORF">MUK42_12542</name>
</gene>
<keyword evidence="1" id="KW-0812">Transmembrane</keyword>
<name>A0A9E7JLG9_9LILI</name>
<dbReference type="EMBL" id="CP097504">
    <property type="protein sequence ID" value="URD85393.1"/>
    <property type="molecule type" value="Genomic_DNA"/>
</dbReference>
<feature type="transmembrane region" description="Helical" evidence="1">
    <location>
        <begin position="6"/>
        <end position="27"/>
    </location>
</feature>
<sequence length="104" mass="12637">MITIYMLFYISMNLGTYTSIVLFGSIYQNLEHSRLCKVIQERFFIGFLFSPMSLISRRSSYTSWFFEKLYLFWCGWQADLYILVSIELTPYKRSIYLLWHRHTT</sequence>
<proteinExistence type="predicted"/>
<evidence type="ECO:0000256" key="1">
    <source>
        <dbReference type="SAM" id="Phobius"/>
    </source>
</evidence>
<evidence type="ECO:0000313" key="2">
    <source>
        <dbReference type="EMBL" id="URD85393.1"/>
    </source>
</evidence>
<dbReference type="AlphaFoldDB" id="A0A9E7JLG9"/>